<dbReference type="Gene3D" id="1.10.10.10">
    <property type="entry name" value="Winged helix-like DNA-binding domain superfamily/Winged helix DNA-binding domain"/>
    <property type="match status" value="1"/>
</dbReference>
<keyword evidence="2" id="KW-0238">DNA-binding</keyword>
<evidence type="ECO:0000313" key="5">
    <source>
        <dbReference type="EMBL" id="WAJ22255.1"/>
    </source>
</evidence>
<sequence length="124" mass="14111">MNWKLTEDRPIWIQLVEQLTTLIVSGIYASGSAVPAVRTLATEAGVNPNTMQRALAELENRGLVETRRTSGRVVTEDLTLIQGVRRQLAYQRMDEFFESMHSLGYTEEQTRELLAAWNKKEESV</sequence>
<protein>
    <submittedName>
        <fullName evidence="5">GntR family transcriptional regulator</fullName>
    </submittedName>
</protein>
<accession>A0ABY7A7C5</accession>
<gene>
    <name evidence="5" type="ORF">OW255_11760</name>
</gene>
<evidence type="ECO:0000256" key="2">
    <source>
        <dbReference type="ARBA" id="ARBA00023125"/>
    </source>
</evidence>
<feature type="domain" description="HTH gntR-type" evidence="4">
    <location>
        <begin position="9"/>
        <end position="77"/>
    </location>
</feature>
<evidence type="ECO:0000256" key="3">
    <source>
        <dbReference type="ARBA" id="ARBA00023163"/>
    </source>
</evidence>
<name>A0ABY7A7C5_9FIRM</name>
<dbReference type="Pfam" id="PF00392">
    <property type="entry name" value="GntR"/>
    <property type="match status" value="1"/>
</dbReference>
<evidence type="ECO:0000259" key="4">
    <source>
        <dbReference type="PROSITE" id="PS50949"/>
    </source>
</evidence>
<dbReference type="PANTHER" id="PTHR38445">
    <property type="entry name" value="HTH-TYPE TRANSCRIPTIONAL REPRESSOR YTRA"/>
    <property type="match status" value="1"/>
</dbReference>
<keyword evidence="1" id="KW-0805">Transcription regulation</keyword>
<evidence type="ECO:0000256" key="1">
    <source>
        <dbReference type="ARBA" id="ARBA00023015"/>
    </source>
</evidence>
<dbReference type="EMBL" id="CP113524">
    <property type="protein sequence ID" value="WAJ22255.1"/>
    <property type="molecule type" value="Genomic_DNA"/>
</dbReference>
<dbReference type="InterPro" id="IPR000524">
    <property type="entry name" value="Tscrpt_reg_HTH_GntR"/>
</dbReference>
<dbReference type="SUPFAM" id="SSF46785">
    <property type="entry name" value="Winged helix' DNA-binding domain"/>
    <property type="match status" value="1"/>
</dbReference>
<dbReference type="PANTHER" id="PTHR38445:SF6">
    <property type="entry name" value="GNTR-FAMILY TRANSCRIPTIONAL REGULATOR"/>
    <property type="match status" value="1"/>
</dbReference>
<reference evidence="5" key="1">
    <citation type="submission" date="2022-11" db="EMBL/GenBank/DDBJ databases">
        <title>Lacrimispora xylanolytica sy1, complete genome.</title>
        <authorList>
            <person name="Choi S."/>
        </authorList>
    </citation>
    <scope>NUCLEOTIDE SEQUENCE</scope>
    <source>
        <strain evidence="5">Sy1</strain>
    </source>
</reference>
<dbReference type="CDD" id="cd07377">
    <property type="entry name" value="WHTH_GntR"/>
    <property type="match status" value="1"/>
</dbReference>
<dbReference type="InterPro" id="IPR036388">
    <property type="entry name" value="WH-like_DNA-bd_sf"/>
</dbReference>
<evidence type="ECO:0000313" key="6">
    <source>
        <dbReference type="Proteomes" id="UP001163115"/>
    </source>
</evidence>
<keyword evidence="3" id="KW-0804">Transcription</keyword>
<dbReference type="Proteomes" id="UP001163115">
    <property type="component" value="Chromosome"/>
</dbReference>
<dbReference type="SMART" id="SM00345">
    <property type="entry name" value="HTH_GNTR"/>
    <property type="match status" value="1"/>
</dbReference>
<dbReference type="PROSITE" id="PS50949">
    <property type="entry name" value="HTH_GNTR"/>
    <property type="match status" value="1"/>
</dbReference>
<dbReference type="InterPro" id="IPR036390">
    <property type="entry name" value="WH_DNA-bd_sf"/>
</dbReference>
<proteinExistence type="predicted"/>
<organism evidence="5 6">
    <name type="scientific">Lacrimispora xylanolytica</name>
    <dbReference type="NCBI Taxonomy" id="29375"/>
    <lineage>
        <taxon>Bacteria</taxon>
        <taxon>Bacillati</taxon>
        <taxon>Bacillota</taxon>
        <taxon>Clostridia</taxon>
        <taxon>Lachnospirales</taxon>
        <taxon>Lachnospiraceae</taxon>
        <taxon>Lacrimispora</taxon>
    </lineage>
</organism>
<dbReference type="RefSeq" id="WP_268114195.1">
    <property type="nucleotide sequence ID" value="NZ_CP113524.1"/>
</dbReference>
<keyword evidence="6" id="KW-1185">Reference proteome</keyword>